<evidence type="ECO:0000313" key="3">
    <source>
        <dbReference type="Proteomes" id="UP000236630"/>
    </source>
</evidence>
<keyword evidence="1" id="KW-0812">Transmembrane</keyword>
<organism evidence="2 3">
    <name type="scientific">Citrus unshiu</name>
    <name type="common">Satsuma mandarin</name>
    <name type="synonym">Citrus nobilis var. unshiu</name>
    <dbReference type="NCBI Taxonomy" id="55188"/>
    <lineage>
        <taxon>Eukaryota</taxon>
        <taxon>Viridiplantae</taxon>
        <taxon>Streptophyta</taxon>
        <taxon>Embryophyta</taxon>
        <taxon>Tracheophyta</taxon>
        <taxon>Spermatophyta</taxon>
        <taxon>Magnoliopsida</taxon>
        <taxon>eudicotyledons</taxon>
        <taxon>Gunneridae</taxon>
        <taxon>Pentapetalae</taxon>
        <taxon>rosids</taxon>
        <taxon>malvids</taxon>
        <taxon>Sapindales</taxon>
        <taxon>Rutaceae</taxon>
        <taxon>Aurantioideae</taxon>
        <taxon>Citrus</taxon>
    </lineage>
</organism>
<dbReference type="EMBL" id="BDQV01000418">
    <property type="protein sequence ID" value="GAY64630.1"/>
    <property type="molecule type" value="Genomic_DNA"/>
</dbReference>
<evidence type="ECO:0000256" key="1">
    <source>
        <dbReference type="SAM" id="Phobius"/>
    </source>
</evidence>
<sequence length="87" mass="10123">MLALKDYLRIEIALVDCSAARIQTKACRWMCSLMVALSMLKIHLKVVGIFFEIDFGVYFFMGGCILNWKIFCLVDCLFVMNKFWVLI</sequence>
<reference evidence="2 3" key="1">
    <citation type="journal article" date="2017" name="Front. Genet.">
        <title>Draft sequencing of the heterozygous diploid genome of Satsuma (Citrus unshiu Marc.) using a hybrid assembly approach.</title>
        <authorList>
            <person name="Shimizu T."/>
            <person name="Tanizawa Y."/>
            <person name="Mochizuki T."/>
            <person name="Nagasaki H."/>
            <person name="Yoshioka T."/>
            <person name="Toyoda A."/>
            <person name="Fujiyama A."/>
            <person name="Kaminuma E."/>
            <person name="Nakamura Y."/>
        </authorList>
    </citation>
    <scope>NUCLEOTIDE SEQUENCE [LARGE SCALE GENOMIC DNA]</scope>
    <source>
        <strain evidence="3">cv. Miyagawa wase</strain>
    </source>
</reference>
<dbReference type="AlphaFoldDB" id="A0A2H5QJ29"/>
<dbReference type="Proteomes" id="UP000236630">
    <property type="component" value="Unassembled WGS sequence"/>
</dbReference>
<proteinExistence type="predicted"/>
<protein>
    <submittedName>
        <fullName evidence="2">Uncharacterized protein</fullName>
    </submittedName>
</protein>
<name>A0A2H5QJ29_CITUN</name>
<feature type="transmembrane region" description="Helical" evidence="1">
    <location>
        <begin position="57"/>
        <end position="80"/>
    </location>
</feature>
<gene>
    <name evidence="2" type="ORF">CUMW_234940</name>
</gene>
<evidence type="ECO:0000313" key="2">
    <source>
        <dbReference type="EMBL" id="GAY64630.1"/>
    </source>
</evidence>
<feature type="transmembrane region" description="Helical" evidence="1">
    <location>
        <begin position="29"/>
        <end position="51"/>
    </location>
</feature>
<keyword evidence="1" id="KW-1133">Transmembrane helix</keyword>
<comment type="caution">
    <text evidence="2">The sequence shown here is derived from an EMBL/GenBank/DDBJ whole genome shotgun (WGS) entry which is preliminary data.</text>
</comment>
<keyword evidence="3" id="KW-1185">Reference proteome</keyword>
<keyword evidence="1" id="KW-0472">Membrane</keyword>
<accession>A0A2H5QJ29</accession>